<sequence>MMLVDIHCHILPGVDDGAPDMETSRAMIRDAYEQGVRYIIATPHYRPEMFEPSMKKVIRVYHELRDYAEEVGIGLRLGCEYYRNEQMIRHLDKKLRPTMLGSRYVLAEFSTNDSFVTVRNYIYELITKGYRPIVAHVERYFCCQEPERIQELKKLGAQIQINADSVLGYEGHTIKKFCAGLMKEDLVDFIGSDAHNLEGRKMNLGKCATYVRKKMGQDYAEEIFVDNPRRIWKSR</sequence>
<evidence type="ECO:0000256" key="5">
    <source>
        <dbReference type="ARBA" id="ARBA00051722"/>
    </source>
</evidence>
<evidence type="ECO:0000256" key="1">
    <source>
        <dbReference type="ARBA" id="ARBA00005750"/>
    </source>
</evidence>
<dbReference type="Gene3D" id="3.20.20.140">
    <property type="entry name" value="Metal-dependent hydrolases"/>
    <property type="match status" value="1"/>
</dbReference>
<dbReference type="SUPFAM" id="SSF51556">
    <property type="entry name" value="Metallo-dependent hydrolases"/>
    <property type="match status" value="1"/>
</dbReference>
<evidence type="ECO:0000313" key="6">
    <source>
        <dbReference type="EMBL" id="GLG86848.1"/>
    </source>
</evidence>
<dbReference type="EC" id="3.1.3.48" evidence="2"/>
<accession>A0AA37VEH1</accession>
<keyword evidence="3" id="KW-0378">Hydrolase</keyword>
<comment type="similarity">
    <text evidence="1">Belongs to the metallo-dependent hydrolases superfamily. CpsB/CapC family.</text>
</comment>
<keyword evidence="4" id="KW-0904">Protein phosphatase</keyword>
<comment type="caution">
    <text evidence="6">The sequence shown here is derived from an EMBL/GenBank/DDBJ whole genome shotgun (WGS) entry which is preliminary data.</text>
</comment>
<name>A0AA37VEH1_9FIRM</name>
<dbReference type="PANTHER" id="PTHR39181:SF1">
    <property type="entry name" value="TYROSINE-PROTEIN PHOSPHATASE YWQE"/>
    <property type="match status" value="1"/>
</dbReference>
<dbReference type="AlphaFoldDB" id="A0AA37VEH1"/>
<reference evidence="6" key="2">
    <citation type="submission" date="2022-11" db="EMBL/GenBank/DDBJ databases">
        <title>Draft genome sequence of Coprococcus comes strain 31264.</title>
        <authorList>
            <person name="Hisatomi A."/>
            <person name="Ohkuma M."/>
            <person name="Sakamoto M."/>
        </authorList>
    </citation>
    <scope>NUCLEOTIDE SEQUENCE</scope>
    <source>
        <strain evidence="6">JCM 31264</strain>
    </source>
</reference>
<protein>
    <recommendedName>
        <fullName evidence="2">protein-tyrosine-phosphatase</fullName>
        <ecNumber evidence="2">3.1.3.48</ecNumber>
    </recommendedName>
</protein>
<dbReference type="InterPro" id="IPR032466">
    <property type="entry name" value="Metal_Hydrolase"/>
</dbReference>
<dbReference type="EMBL" id="BSCI01000007">
    <property type="protein sequence ID" value="GLG86848.1"/>
    <property type="molecule type" value="Genomic_DNA"/>
</dbReference>
<dbReference type="PIRSF" id="PIRSF016557">
    <property type="entry name" value="Caps_synth_CpsB"/>
    <property type="match status" value="1"/>
</dbReference>
<dbReference type="GO" id="GO:0030145">
    <property type="term" value="F:manganese ion binding"/>
    <property type="evidence" value="ECO:0007669"/>
    <property type="project" value="InterPro"/>
</dbReference>
<dbReference type="Proteomes" id="UP001145109">
    <property type="component" value="Unassembled WGS sequence"/>
</dbReference>
<evidence type="ECO:0000256" key="2">
    <source>
        <dbReference type="ARBA" id="ARBA00013064"/>
    </source>
</evidence>
<dbReference type="Pfam" id="PF19567">
    <property type="entry name" value="CpsB_CapC"/>
    <property type="match status" value="1"/>
</dbReference>
<evidence type="ECO:0000256" key="3">
    <source>
        <dbReference type="ARBA" id="ARBA00022801"/>
    </source>
</evidence>
<dbReference type="PANTHER" id="PTHR39181">
    <property type="entry name" value="TYROSINE-PROTEIN PHOSPHATASE YWQE"/>
    <property type="match status" value="1"/>
</dbReference>
<evidence type="ECO:0000313" key="7">
    <source>
        <dbReference type="Proteomes" id="UP001145109"/>
    </source>
</evidence>
<reference evidence="6" key="1">
    <citation type="submission" date="2022-09" db="EMBL/GenBank/DDBJ databases">
        <title>Draft genome sequence of Coprococcus comes strain 31264.</title>
        <authorList>
            <person name="Atsushi H."/>
            <person name="Moriya O."/>
            <person name="Mitsuo S."/>
        </authorList>
    </citation>
    <scope>NUCLEOTIDE SEQUENCE</scope>
    <source>
        <strain evidence="6">JCM 31264</strain>
    </source>
</reference>
<comment type="catalytic activity">
    <reaction evidence="5">
        <text>O-phospho-L-tyrosyl-[protein] + H2O = L-tyrosyl-[protein] + phosphate</text>
        <dbReference type="Rhea" id="RHEA:10684"/>
        <dbReference type="Rhea" id="RHEA-COMP:10136"/>
        <dbReference type="Rhea" id="RHEA-COMP:20101"/>
        <dbReference type="ChEBI" id="CHEBI:15377"/>
        <dbReference type="ChEBI" id="CHEBI:43474"/>
        <dbReference type="ChEBI" id="CHEBI:46858"/>
        <dbReference type="ChEBI" id="CHEBI:61978"/>
        <dbReference type="EC" id="3.1.3.48"/>
    </reaction>
</comment>
<dbReference type="InterPro" id="IPR016667">
    <property type="entry name" value="Caps_polysacc_synth_CpsB/CapC"/>
</dbReference>
<dbReference type="GO" id="GO:0004725">
    <property type="term" value="F:protein tyrosine phosphatase activity"/>
    <property type="evidence" value="ECO:0007669"/>
    <property type="project" value="UniProtKB-EC"/>
</dbReference>
<gene>
    <name evidence="6" type="primary">wzh</name>
    <name evidence="6" type="ORF">comes_13930</name>
</gene>
<proteinExistence type="inferred from homology"/>
<evidence type="ECO:0000256" key="4">
    <source>
        <dbReference type="ARBA" id="ARBA00022912"/>
    </source>
</evidence>
<organism evidence="6 7">
    <name type="scientific">Coprococcus comes</name>
    <dbReference type="NCBI Taxonomy" id="410072"/>
    <lineage>
        <taxon>Bacteria</taxon>
        <taxon>Bacillati</taxon>
        <taxon>Bacillota</taxon>
        <taxon>Clostridia</taxon>
        <taxon>Lachnospirales</taxon>
        <taxon>Lachnospiraceae</taxon>
        <taxon>Coprococcus</taxon>
    </lineage>
</organism>